<feature type="compositionally biased region" description="Polar residues" evidence="1">
    <location>
        <begin position="109"/>
        <end position="123"/>
    </location>
</feature>
<evidence type="ECO:0000313" key="3">
    <source>
        <dbReference type="EMBL" id="MFC7203217.1"/>
    </source>
</evidence>
<feature type="compositionally biased region" description="Basic and acidic residues" evidence="1">
    <location>
        <begin position="35"/>
        <end position="61"/>
    </location>
</feature>
<comment type="caution">
    <text evidence="3">The sequence shown here is derived from an EMBL/GenBank/DDBJ whole genome shotgun (WGS) entry which is preliminary data.</text>
</comment>
<organism evidence="3 4">
    <name type="scientific">Haloferax namakaokahaiae</name>
    <dbReference type="NCBI Taxonomy" id="1748331"/>
    <lineage>
        <taxon>Archaea</taxon>
        <taxon>Methanobacteriati</taxon>
        <taxon>Methanobacteriota</taxon>
        <taxon>Stenosarchaea group</taxon>
        <taxon>Halobacteria</taxon>
        <taxon>Halobacteriales</taxon>
        <taxon>Haloferacaceae</taxon>
        <taxon>Haloferax</taxon>
    </lineage>
</organism>
<accession>A0ABD5ZE05</accession>
<keyword evidence="2" id="KW-0812">Transmembrane</keyword>
<reference evidence="3 4" key="1">
    <citation type="journal article" date="2019" name="Int. J. Syst. Evol. Microbiol.">
        <title>The Global Catalogue of Microorganisms (GCM) 10K type strain sequencing project: providing services to taxonomists for standard genome sequencing and annotation.</title>
        <authorList>
            <consortium name="The Broad Institute Genomics Platform"/>
            <consortium name="The Broad Institute Genome Sequencing Center for Infectious Disease"/>
            <person name="Wu L."/>
            <person name="Ma J."/>
        </authorList>
    </citation>
    <scope>NUCLEOTIDE SEQUENCE [LARGE SCALE GENOMIC DNA]</scope>
    <source>
        <strain evidence="3 4">DSM 29988</strain>
    </source>
</reference>
<protein>
    <submittedName>
        <fullName evidence="3">Uncharacterized protein</fullName>
    </submittedName>
</protein>
<keyword evidence="2" id="KW-0472">Membrane</keyword>
<evidence type="ECO:0000256" key="2">
    <source>
        <dbReference type="SAM" id="Phobius"/>
    </source>
</evidence>
<proteinExistence type="predicted"/>
<feature type="transmembrane region" description="Helical" evidence="2">
    <location>
        <begin position="76"/>
        <end position="93"/>
    </location>
</feature>
<dbReference type="Proteomes" id="UP001596481">
    <property type="component" value="Unassembled WGS sequence"/>
</dbReference>
<feature type="compositionally biased region" description="Polar residues" evidence="1">
    <location>
        <begin position="64"/>
        <end position="76"/>
    </location>
</feature>
<keyword evidence="2" id="KW-1133">Transmembrane helix</keyword>
<sequence>MLTTTSIVKKLVRDQISNGMRESSTGQNRASSMRVPREDIKTAAKEGAREALAEERSDRHSIQGGDSQKSNRSSGWMSPMRLLFVGAVLVFLIRRRSKTNQSKAEEQTETMSETGGMDTTSGL</sequence>
<dbReference type="RefSeq" id="WP_390222557.1">
    <property type="nucleotide sequence ID" value="NZ_JBHTAA010000002.1"/>
</dbReference>
<feature type="compositionally biased region" description="Polar residues" evidence="1">
    <location>
        <begin position="15"/>
        <end position="31"/>
    </location>
</feature>
<gene>
    <name evidence="3" type="ORF">ACFQJC_06800</name>
</gene>
<dbReference type="EMBL" id="JBHTAA010000002">
    <property type="protein sequence ID" value="MFC7203217.1"/>
    <property type="molecule type" value="Genomic_DNA"/>
</dbReference>
<name>A0ABD5ZE05_9EURY</name>
<dbReference type="AlphaFoldDB" id="A0ABD5ZE05"/>
<evidence type="ECO:0000313" key="4">
    <source>
        <dbReference type="Proteomes" id="UP001596481"/>
    </source>
</evidence>
<evidence type="ECO:0000256" key="1">
    <source>
        <dbReference type="SAM" id="MobiDB-lite"/>
    </source>
</evidence>
<feature type="region of interest" description="Disordered" evidence="1">
    <location>
        <begin position="13"/>
        <end position="76"/>
    </location>
</feature>
<feature type="region of interest" description="Disordered" evidence="1">
    <location>
        <begin position="96"/>
        <end position="123"/>
    </location>
</feature>
<keyword evidence="4" id="KW-1185">Reference proteome</keyword>